<dbReference type="SUPFAM" id="SSF51395">
    <property type="entry name" value="FMN-linked oxidoreductases"/>
    <property type="match status" value="1"/>
</dbReference>
<keyword evidence="2" id="KW-0285">Flavoprotein</keyword>
<dbReference type="InterPro" id="IPR013785">
    <property type="entry name" value="Aldolase_TIM"/>
</dbReference>
<evidence type="ECO:0000256" key="4">
    <source>
        <dbReference type="ARBA" id="ARBA00022857"/>
    </source>
</evidence>
<proteinExistence type="predicted"/>
<dbReference type="Pfam" id="PF00724">
    <property type="entry name" value="Oxidored_FMN"/>
    <property type="match status" value="1"/>
</dbReference>
<dbReference type="RefSeq" id="WP_231944999.1">
    <property type="nucleotide sequence ID" value="NZ_LT629695.1"/>
</dbReference>
<evidence type="ECO:0000259" key="6">
    <source>
        <dbReference type="Pfam" id="PF00724"/>
    </source>
</evidence>
<dbReference type="PANTHER" id="PTHR43303:SF4">
    <property type="entry name" value="NADPH DEHYDROGENASE C23G7.10C-RELATED"/>
    <property type="match status" value="1"/>
</dbReference>
<keyword evidence="3" id="KW-0288">FMN</keyword>
<dbReference type="PANTHER" id="PTHR43303">
    <property type="entry name" value="NADPH DEHYDROGENASE C23G7.10C-RELATED"/>
    <property type="match status" value="1"/>
</dbReference>
<comment type="cofactor">
    <cofactor evidence="1">
        <name>FMN</name>
        <dbReference type="ChEBI" id="CHEBI:58210"/>
    </cofactor>
</comment>
<evidence type="ECO:0000256" key="3">
    <source>
        <dbReference type="ARBA" id="ARBA00022643"/>
    </source>
</evidence>
<evidence type="ECO:0000256" key="1">
    <source>
        <dbReference type="ARBA" id="ARBA00001917"/>
    </source>
</evidence>
<dbReference type="STRING" id="399736.SAMN04489720_1705"/>
<dbReference type="InterPro" id="IPR044152">
    <property type="entry name" value="YqjM-like"/>
</dbReference>
<name>A0A1G8DN57_9MICO</name>
<protein>
    <submittedName>
        <fullName evidence="7">2,4-dienoyl-CoA reductase</fullName>
    </submittedName>
</protein>
<gene>
    <name evidence="7" type="ORF">SAMN04489720_1705</name>
</gene>
<evidence type="ECO:0000256" key="5">
    <source>
        <dbReference type="ARBA" id="ARBA00023002"/>
    </source>
</evidence>
<dbReference type="GO" id="GO:0050661">
    <property type="term" value="F:NADP binding"/>
    <property type="evidence" value="ECO:0007669"/>
    <property type="project" value="InterPro"/>
</dbReference>
<dbReference type="EMBL" id="LT629695">
    <property type="protein sequence ID" value="SDH59001.1"/>
    <property type="molecule type" value="Genomic_DNA"/>
</dbReference>
<keyword evidence="5" id="KW-0560">Oxidoreductase</keyword>
<dbReference type="Proteomes" id="UP000198822">
    <property type="component" value="Chromosome I"/>
</dbReference>
<dbReference type="GO" id="GO:0010181">
    <property type="term" value="F:FMN binding"/>
    <property type="evidence" value="ECO:0007669"/>
    <property type="project" value="InterPro"/>
</dbReference>
<dbReference type="GO" id="GO:0003959">
    <property type="term" value="F:NADPH dehydrogenase activity"/>
    <property type="evidence" value="ECO:0007669"/>
    <property type="project" value="InterPro"/>
</dbReference>
<dbReference type="InterPro" id="IPR001155">
    <property type="entry name" value="OxRdtase_FMN_N"/>
</dbReference>
<dbReference type="Gene3D" id="3.20.20.70">
    <property type="entry name" value="Aldolase class I"/>
    <property type="match status" value="1"/>
</dbReference>
<accession>A0A1G8DN57</accession>
<dbReference type="AlphaFoldDB" id="A0A1G8DN57"/>
<organism evidence="7 8">
    <name type="scientific">Agrococcus jejuensis</name>
    <dbReference type="NCBI Taxonomy" id="399736"/>
    <lineage>
        <taxon>Bacteria</taxon>
        <taxon>Bacillati</taxon>
        <taxon>Actinomycetota</taxon>
        <taxon>Actinomycetes</taxon>
        <taxon>Micrococcales</taxon>
        <taxon>Microbacteriaceae</taxon>
        <taxon>Agrococcus</taxon>
    </lineage>
</organism>
<reference evidence="8" key="1">
    <citation type="submission" date="2016-10" db="EMBL/GenBank/DDBJ databases">
        <authorList>
            <person name="Varghese N."/>
            <person name="Submissions S."/>
        </authorList>
    </citation>
    <scope>NUCLEOTIDE SEQUENCE [LARGE SCALE GENOMIC DNA]</scope>
    <source>
        <strain evidence="8">DSM 22002</strain>
    </source>
</reference>
<evidence type="ECO:0000256" key="2">
    <source>
        <dbReference type="ARBA" id="ARBA00022630"/>
    </source>
</evidence>
<keyword evidence="8" id="KW-1185">Reference proteome</keyword>
<keyword evidence="4" id="KW-0521">NADP</keyword>
<feature type="domain" description="NADH:flavin oxidoreductase/NADH oxidase N-terminal" evidence="6">
    <location>
        <begin position="4"/>
        <end position="337"/>
    </location>
</feature>
<evidence type="ECO:0000313" key="7">
    <source>
        <dbReference type="EMBL" id="SDH59001.1"/>
    </source>
</evidence>
<evidence type="ECO:0000313" key="8">
    <source>
        <dbReference type="Proteomes" id="UP000198822"/>
    </source>
</evidence>
<sequence>MTSIVEPMRLRGLALRNRIWIAPMCQYSVDAYDGVPTDWHRVHYGALAAGGTGLLVVEATAIAPDGRITRQDTGIWNDAQVDAWRPIVDFAHAQGAAIGVQLNHAGAKASTYAGFGRDGDARGSVPVDAGGWQTVSASDEQILGLAQPRAASTAELEAIADAFVAAAHRAVAAGFDVVEVHAAHGYLLHQLLSPITNRRDDRFGGDLAGRATLLLDVVRRIRAELPELPIVVRLSATDWTEGGVTPDDAAQVAAWAIGAGADAVDASSGGLVLADIPVGPGYQVHLAERIAAEGVVTSAVGLVETAEQAEAIVASGVAAVRIGRAALRDASTPIRWARELGADVDWVPAQRLRAY</sequence>